<dbReference type="SUPFAM" id="SSF53335">
    <property type="entry name" value="S-adenosyl-L-methionine-dependent methyltransferases"/>
    <property type="match status" value="1"/>
</dbReference>
<dbReference type="EMBL" id="CAACVS010000056">
    <property type="protein sequence ID" value="VEU35344.1"/>
    <property type="molecule type" value="Genomic_DNA"/>
</dbReference>
<dbReference type="PANTHER" id="PTHR34203:SF13">
    <property type="entry name" value="EXPRESSED PROTEIN"/>
    <property type="match status" value="1"/>
</dbReference>
<dbReference type="Proteomes" id="UP000291116">
    <property type="component" value="Unassembled WGS sequence"/>
</dbReference>
<organism evidence="2 3">
    <name type="scientific">Pseudo-nitzschia multistriata</name>
    <dbReference type="NCBI Taxonomy" id="183589"/>
    <lineage>
        <taxon>Eukaryota</taxon>
        <taxon>Sar</taxon>
        <taxon>Stramenopiles</taxon>
        <taxon>Ochrophyta</taxon>
        <taxon>Bacillariophyta</taxon>
        <taxon>Bacillariophyceae</taxon>
        <taxon>Bacillariophycidae</taxon>
        <taxon>Bacillariales</taxon>
        <taxon>Bacillariaceae</taxon>
        <taxon>Pseudo-nitzschia</taxon>
    </lineage>
</organism>
<sequence>MSTFKKLQARNVQGPKVSLLAMALLCVLLLFRTFSDPFPETQEQPMLRVPVANRLSHDYAITVSKTDPSIAVSVYKQGDIVSNNIVKHGYWDGGLTEVVSAILDARRQHHPSTGNTQPQTIVDFGANVGWFSLLAASKGHRSIAVEPMSSNRGALLQSVALNSFDDLIQVVAAALGDGSSDSPSSLCIQPRVAGHNIGNGQTTTKVDDCGEVVQVRTLGSIIGNRKVDFVKADCEGCEANAIMGMKDIIAGKSPPCSFAIEWRVETMKELGGNPTEVTKLLFQSGYLFFRQQCDLVTGEGLKLTEIPSSLVLEKLPTGSMDLVLLHNSKRCFERDGKAFRYVMDRVASFQPVLL</sequence>
<dbReference type="Gene3D" id="3.40.50.150">
    <property type="entry name" value="Vaccinia Virus protein VP39"/>
    <property type="match status" value="1"/>
</dbReference>
<dbReference type="InterPro" id="IPR052514">
    <property type="entry name" value="SAM-dependent_MTase"/>
</dbReference>
<feature type="domain" description="Methyltransferase FkbM" evidence="1">
    <location>
        <begin position="123"/>
        <end position="250"/>
    </location>
</feature>
<dbReference type="InterPro" id="IPR029063">
    <property type="entry name" value="SAM-dependent_MTases_sf"/>
</dbReference>
<accession>A0A448Z017</accession>
<keyword evidence="3" id="KW-1185">Reference proteome</keyword>
<protein>
    <recommendedName>
        <fullName evidence="1">Methyltransferase FkbM domain-containing protein</fullName>
    </recommendedName>
</protein>
<dbReference type="NCBIfam" id="TIGR01444">
    <property type="entry name" value="fkbM_fam"/>
    <property type="match status" value="1"/>
</dbReference>
<dbReference type="Pfam" id="PF05050">
    <property type="entry name" value="Methyltransf_21"/>
    <property type="match status" value="1"/>
</dbReference>
<proteinExistence type="predicted"/>
<evidence type="ECO:0000259" key="1">
    <source>
        <dbReference type="Pfam" id="PF05050"/>
    </source>
</evidence>
<dbReference type="OrthoDB" id="45755at2759"/>
<dbReference type="PANTHER" id="PTHR34203">
    <property type="entry name" value="METHYLTRANSFERASE, FKBM FAMILY PROTEIN"/>
    <property type="match status" value="1"/>
</dbReference>
<name>A0A448Z017_9STRA</name>
<evidence type="ECO:0000313" key="3">
    <source>
        <dbReference type="Proteomes" id="UP000291116"/>
    </source>
</evidence>
<evidence type="ECO:0000313" key="2">
    <source>
        <dbReference type="EMBL" id="VEU35344.1"/>
    </source>
</evidence>
<dbReference type="AlphaFoldDB" id="A0A448Z017"/>
<reference evidence="2 3" key="1">
    <citation type="submission" date="2019-01" db="EMBL/GenBank/DDBJ databases">
        <authorList>
            <person name="Ferrante I. M."/>
        </authorList>
    </citation>
    <scope>NUCLEOTIDE SEQUENCE [LARGE SCALE GENOMIC DNA]</scope>
    <source>
        <strain evidence="2 3">B856</strain>
    </source>
</reference>
<gene>
    <name evidence="2" type="ORF">PSNMU_V1.4_AUG-EV-PASAV3_0020760</name>
</gene>
<dbReference type="InterPro" id="IPR006342">
    <property type="entry name" value="FkbM_mtfrase"/>
</dbReference>